<feature type="compositionally biased region" description="Acidic residues" evidence="4">
    <location>
        <begin position="73"/>
        <end position="88"/>
    </location>
</feature>
<dbReference type="GO" id="GO:0005634">
    <property type="term" value="C:nucleus"/>
    <property type="evidence" value="ECO:0007669"/>
    <property type="project" value="UniProtKB-ARBA"/>
</dbReference>
<proteinExistence type="inferred from homology"/>
<evidence type="ECO:0000313" key="5">
    <source>
        <dbReference type="EMBL" id="KAL2529321.1"/>
    </source>
</evidence>
<reference evidence="6" key="1">
    <citation type="submission" date="2024-07" db="EMBL/GenBank/DDBJ databases">
        <title>Two chromosome-level genome assemblies of Korean endemic species Abeliophyllum distichum and Forsythia ovata (Oleaceae).</title>
        <authorList>
            <person name="Jang H."/>
        </authorList>
    </citation>
    <scope>NUCLEOTIDE SEQUENCE [LARGE SCALE GENOMIC DNA]</scope>
</reference>
<feature type="region of interest" description="Disordered" evidence="4">
    <location>
        <begin position="1"/>
        <end position="98"/>
    </location>
</feature>
<dbReference type="InterPro" id="IPR002164">
    <property type="entry name" value="NAP_family"/>
</dbReference>
<gene>
    <name evidence="5" type="ORF">Fot_21922</name>
</gene>
<evidence type="ECO:0000256" key="2">
    <source>
        <dbReference type="ARBA" id="ARBA00023186"/>
    </source>
</evidence>
<evidence type="ECO:0000313" key="6">
    <source>
        <dbReference type="Proteomes" id="UP001604277"/>
    </source>
</evidence>
<dbReference type="GO" id="GO:0042393">
    <property type="term" value="F:histone binding"/>
    <property type="evidence" value="ECO:0007669"/>
    <property type="project" value="UniProtKB-ARBA"/>
</dbReference>
<comment type="similarity">
    <text evidence="1 3">Belongs to the nucleosome assembly protein (NAP) family.</text>
</comment>
<dbReference type="Gene3D" id="3.30.1120.90">
    <property type="entry name" value="Nucleosome assembly protein"/>
    <property type="match status" value="1"/>
</dbReference>
<accession>A0ABD1UW81</accession>
<dbReference type="AlphaFoldDB" id="A0ABD1UW81"/>
<keyword evidence="6" id="KW-1185">Reference proteome</keyword>
<feature type="compositionally biased region" description="Basic and acidic residues" evidence="4">
    <location>
        <begin position="16"/>
        <end position="27"/>
    </location>
</feature>
<evidence type="ECO:0000256" key="1">
    <source>
        <dbReference type="ARBA" id="ARBA00009947"/>
    </source>
</evidence>
<dbReference type="InterPro" id="IPR037231">
    <property type="entry name" value="NAP-like_sf"/>
</dbReference>
<dbReference type="Proteomes" id="UP001604277">
    <property type="component" value="Unassembled WGS sequence"/>
</dbReference>
<evidence type="ECO:0000256" key="3">
    <source>
        <dbReference type="RuleBase" id="RU003876"/>
    </source>
</evidence>
<dbReference type="SUPFAM" id="SSF143113">
    <property type="entry name" value="NAP-like"/>
    <property type="match status" value="1"/>
</dbReference>
<sequence>MKWKTNVVIEEILEPDSIREPDLEKITQPESQPLSGEEPPIDQENYETNEGNEHESQPTTASNVNIDDLHDEVLEETDTDYGDSDELESLGSDGELRSTKRSREFEFNANISERDEGALKFLKDITWTRIDNPKGFKLEFYFDTNPYFKNSDLTKIYHMIDEDEPIMEKAIG</sequence>
<comment type="caution">
    <text evidence="5">The sequence shown here is derived from an EMBL/GenBank/DDBJ whole genome shotgun (WGS) entry which is preliminary data.</text>
</comment>
<keyword evidence="2" id="KW-0143">Chaperone</keyword>
<dbReference type="Pfam" id="PF00956">
    <property type="entry name" value="NAP"/>
    <property type="match status" value="1"/>
</dbReference>
<name>A0ABD1UW81_9LAMI</name>
<protein>
    <submittedName>
        <fullName evidence="5">Uncharacterized protein</fullName>
    </submittedName>
</protein>
<organism evidence="5 6">
    <name type="scientific">Forsythia ovata</name>
    <dbReference type="NCBI Taxonomy" id="205694"/>
    <lineage>
        <taxon>Eukaryota</taxon>
        <taxon>Viridiplantae</taxon>
        <taxon>Streptophyta</taxon>
        <taxon>Embryophyta</taxon>
        <taxon>Tracheophyta</taxon>
        <taxon>Spermatophyta</taxon>
        <taxon>Magnoliopsida</taxon>
        <taxon>eudicotyledons</taxon>
        <taxon>Gunneridae</taxon>
        <taxon>Pentapetalae</taxon>
        <taxon>asterids</taxon>
        <taxon>lamiids</taxon>
        <taxon>Lamiales</taxon>
        <taxon>Oleaceae</taxon>
        <taxon>Forsythieae</taxon>
        <taxon>Forsythia</taxon>
    </lineage>
</organism>
<evidence type="ECO:0000256" key="4">
    <source>
        <dbReference type="SAM" id="MobiDB-lite"/>
    </source>
</evidence>
<dbReference type="GO" id="GO:0000724">
    <property type="term" value="P:double-strand break repair via homologous recombination"/>
    <property type="evidence" value="ECO:0007669"/>
    <property type="project" value="UniProtKB-ARBA"/>
</dbReference>
<dbReference type="EMBL" id="JBFOLJ010000006">
    <property type="protein sequence ID" value="KAL2529321.1"/>
    <property type="molecule type" value="Genomic_DNA"/>
</dbReference>
<dbReference type="PANTHER" id="PTHR11875">
    <property type="entry name" value="TESTIS-SPECIFIC Y-ENCODED PROTEIN"/>
    <property type="match status" value="1"/>
</dbReference>